<sequence>MFIRKRRNCSSEITGNITAMSILFHVNINKIINRKLLYFTFIVY</sequence>
<evidence type="ECO:0000313" key="1">
    <source>
        <dbReference type="EMBL" id="VDO86047.1"/>
    </source>
</evidence>
<gene>
    <name evidence="1" type="ORF">SMRZ_LOCUS9373</name>
</gene>
<accession>A0A3P7ZPE2</accession>
<proteinExistence type="predicted"/>
<dbReference type="Proteomes" id="UP000277204">
    <property type="component" value="Unassembled WGS sequence"/>
</dbReference>
<organism evidence="1 2">
    <name type="scientific">Schistosoma margrebowiei</name>
    <dbReference type="NCBI Taxonomy" id="48269"/>
    <lineage>
        <taxon>Eukaryota</taxon>
        <taxon>Metazoa</taxon>
        <taxon>Spiralia</taxon>
        <taxon>Lophotrochozoa</taxon>
        <taxon>Platyhelminthes</taxon>
        <taxon>Trematoda</taxon>
        <taxon>Digenea</taxon>
        <taxon>Strigeidida</taxon>
        <taxon>Schistosomatoidea</taxon>
        <taxon>Schistosomatidae</taxon>
        <taxon>Schistosoma</taxon>
    </lineage>
</organism>
<protein>
    <submittedName>
        <fullName evidence="1">Uncharacterized protein</fullName>
    </submittedName>
</protein>
<name>A0A3P7ZPE2_9TREM</name>
<dbReference type="EMBL" id="UZAI01004400">
    <property type="protein sequence ID" value="VDO86047.1"/>
    <property type="molecule type" value="Genomic_DNA"/>
</dbReference>
<reference evidence="1 2" key="1">
    <citation type="submission" date="2018-11" db="EMBL/GenBank/DDBJ databases">
        <authorList>
            <consortium name="Pathogen Informatics"/>
        </authorList>
    </citation>
    <scope>NUCLEOTIDE SEQUENCE [LARGE SCALE GENOMIC DNA]</scope>
    <source>
        <strain evidence="1 2">Zambia</strain>
    </source>
</reference>
<dbReference type="AlphaFoldDB" id="A0A3P7ZPE2"/>
<evidence type="ECO:0000313" key="2">
    <source>
        <dbReference type="Proteomes" id="UP000277204"/>
    </source>
</evidence>
<keyword evidence="2" id="KW-1185">Reference proteome</keyword>